<dbReference type="Pfam" id="PF00071">
    <property type="entry name" value="Ras"/>
    <property type="match status" value="1"/>
</dbReference>
<dbReference type="SMART" id="SM00175">
    <property type="entry name" value="RAB"/>
    <property type="match status" value="1"/>
</dbReference>
<gene>
    <name evidence="3" type="primary">RAB23</name>
    <name evidence="3" type="ORF">Tcan_07577</name>
    <name evidence="4" type="ORF">TCNE_LOCUS13156</name>
</gene>
<evidence type="ECO:0000313" key="4">
    <source>
        <dbReference type="EMBL" id="VDM44477.1"/>
    </source>
</evidence>
<proteinExistence type="inferred from homology"/>
<name>A0A0B2VEM4_TOXCA</name>
<dbReference type="PROSITE" id="PS51419">
    <property type="entry name" value="RAB"/>
    <property type="match status" value="1"/>
</dbReference>
<dbReference type="PANTHER" id="PTHR47978">
    <property type="match status" value="1"/>
</dbReference>
<reference evidence="4" key="2">
    <citation type="submission" date="2018-11" db="EMBL/GenBank/DDBJ databases">
        <authorList>
            <consortium name="Pathogen Informatics"/>
        </authorList>
    </citation>
    <scope>NUCLEOTIDE SEQUENCE [LARGE SCALE GENOMIC DNA]</scope>
</reference>
<keyword evidence="2" id="KW-0547">Nucleotide-binding</keyword>
<dbReference type="EMBL" id="UYWY01021588">
    <property type="protein sequence ID" value="VDM44477.1"/>
    <property type="molecule type" value="Genomic_DNA"/>
</dbReference>
<reference evidence="3 5" key="1">
    <citation type="submission" date="2014-11" db="EMBL/GenBank/DDBJ databases">
        <title>Genetic blueprint of the zoonotic pathogen Toxocara canis.</title>
        <authorList>
            <person name="Zhu X.-Q."/>
            <person name="Korhonen P.K."/>
            <person name="Cai H."/>
            <person name="Young N.D."/>
            <person name="Nejsum P."/>
            <person name="von Samson-Himmelstjerna G."/>
            <person name="Boag P.R."/>
            <person name="Tan P."/>
            <person name="Li Q."/>
            <person name="Min J."/>
            <person name="Yang Y."/>
            <person name="Wang X."/>
            <person name="Fang X."/>
            <person name="Hall R.S."/>
            <person name="Hofmann A."/>
            <person name="Sternberg P.W."/>
            <person name="Jex A.R."/>
            <person name="Gasser R.B."/>
        </authorList>
    </citation>
    <scope>NUCLEOTIDE SEQUENCE [LARGE SCALE GENOMIC DNA]</scope>
    <source>
        <strain evidence="3">PN_DK_2014</strain>
    </source>
</reference>
<organism evidence="3 5">
    <name type="scientific">Toxocara canis</name>
    <name type="common">Canine roundworm</name>
    <dbReference type="NCBI Taxonomy" id="6265"/>
    <lineage>
        <taxon>Eukaryota</taxon>
        <taxon>Metazoa</taxon>
        <taxon>Ecdysozoa</taxon>
        <taxon>Nematoda</taxon>
        <taxon>Chromadorea</taxon>
        <taxon>Rhabditida</taxon>
        <taxon>Spirurina</taxon>
        <taxon>Ascaridomorpha</taxon>
        <taxon>Ascaridoidea</taxon>
        <taxon>Toxocaridae</taxon>
        <taxon>Toxocara</taxon>
    </lineage>
</organism>
<dbReference type="GO" id="GO:0003924">
    <property type="term" value="F:GTPase activity"/>
    <property type="evidence" value="ECO:0007669"/>
    <property type="project" value="InterPro"/>
</dbReference>
<dbReference type="InterPro" id="IPR027417">
    <property type="entry name" value="P-loop_NTPase"/>
</dbReference>
<dbReference type="Proteomes" id="UP000031036">
    <property type="component" value="Unassembled WGS sequence"/>
</dbReference>
<evidence type="ECO:0000313" key="5">
    <source>
        <dbReference type="Proteomes" id="UP000031036"/>
    </source>
</evidence>
<dbReference type="SUPFAM" id="SSF52540">
    <property type="entry name" value="P-loop containing nucleoside triphosphate hydrolases"/>
    <property type="match status" value="1"/>
</dbReference>
<evidence type="ECO:0000313" key="3">
    <source>
        <dbReference type="EMBL" id="KHN79812.1"/>
    </source>
</evidence>
<keyword evidence="5" id="KW-1185">Reference proteome</keyword>
<dbReference type="AlphaFoldDB" id="A0A0B2VEM4"/>
<accession>A0A0B2VEM4</accession>
<evidence type="ECO:0000256" key="2">
    <source>
        <dbReference type="ARBA" id="ARBA00022741"/>
    </source>
</evidence>
<protein>
    <submittedName>
        <fullName evidence="3">Ras-related protein Rab-23</fullName>
    </submittedName>
</protein>
<dbReference type="OrthoDB" id="265044at2759"/>
<comment type="similarity">
    <text evidence="1">Belongs to the small GTPase superfamily. Rab family.</text>
</comment>
<sequence length="170" mass="18929">MDIGEQVLKMIFLGSKGCGKTTIASILTGSYNFTTKDYKMTQGVDLFEKKFSMGDRAVNVLLVDTSGHPLYSWLVDQVSHETNAALIYCFDTTDRESFDALEKIVNNTAVKTGVVVGCKSDLSMRRAVPNHIAEQFAAKYHMNFVSTSTRISTAEMESLFHDVIGKYLDF</sequence>
<dbReference type="OMA" id="CKFDLQS"/>
<dbReference type="EMBL" id="JPKZ01001844">
    <property type="protein sequence ID" value="KHN79812.1"/>
    <property type="molecule type" value="Genomic_DNA"/>
</dbReference>
<dbReference type="STRING" id="6265.A0A0B2VEM4"/>
<dbReference type="Gene3D" id="3.40.50.300">
    <property type="entry name" value="P-loop containing nucleotide triphosphate hydrolases"/>
    <property type="match status" value="1"/>
</dbReference>
<dbReference type="GO" id="GO:0005525">
    <property type="term" value="F:GTP binding"/>
    <property type="evidence" value="ECO:0007669"/>
    <property type="project" value="InterPro"/>
</dbReference>
<evidence type="ECO:0000256" key="1">
    <source>
        <dbReference type="ARBA" id="ARBA00006270"/>
    </source>
</evidence>
<dbReference type="SMART" id="SM00173">
    <property type="entry name" value="RAS"/>
    <property type="match status" value="1"/>
</dbReference>
<dbReference type="InterPro" id="IPR001806">
    <property type="entry name" value="Small_GTPase"/>
</dbReference>